<evidence type="ECO:0000313" key="4">
    <source>
        <dbReference type="Proteomes" id="UP000000702"/>
    </source>
</evidence>
<sequence length="439" mass="50037">MMLIKILLVVLLLCVGLFSAQPSAPEFNLFCRIIKKANDMMYGPNYVYDEVKDREVVKEMEVLYNATTENMDEFGKMLWKMRDFLGEHPPPIDTKNRKHANREIKKLIAMVKKKIQETQKLVDNVNKKMEEAKLPVVQGIYGDEVKEVPKEEGKLKDFLRSTNTIFNSETSVSESCGSNDKTGKTLINDLFCVCIGDGSCSQSAPPCHPDLKPATKADCTKNDCCCKENCCTKDKHGCCENTDCCNCRWTKMNYKDEADRVLNLTESFEKIEEVCLNLLKDADQSKDMPALLEEYVDMIGNGGNKTGNIFGHSWRSKEKGDIKACTGAGTYAQGTDYEKYNELICVDYTKNHKGVKNYYIPWHEKFKKYSTIMKDAKKVEDEILQNHVEILLLKSRAWTAYSREKDDQTDNLDGMNVSHFFNGAHSTNIIPLPFLFLIL</sequence>
<feature type="chain" id="PRO_5003394545" evidence="2">
    <location>
        <begin position="21"/>
        <end position="439"/>
    </location>
</feature>
<reference evidence="4" key="1">
    <citation type="submission" date="2011-07" db="EMBL/GenBank/DDBJ databases">
        <title>Divergent evolution of antigenic variation in African trypanosomes.</title>
        <authorList>
            <person name="Jackson A.P."/>
            <person name="Berry A."/>
            <person name="Allison H.C."/>
            <person name="Burton P."/>
            <person name="Anderson J."/>
            <person name="Aslett M."/>
            <person name="Brown R."/>
            <person name="Corton N."/>
            <person name="Harris D."/>
            <person name="Hauser H."/>
            <person name="Gamble J."/>
            <person name="Gilderthorp R."/>
            <person name="McQuillan J."/>
            <person name="Quail M.A."/>
            <person name="Sanders M."/>
            <person name="Van Tonder A."/>
            <person name="Ginger M.L."/>
            <person name="Donelson J.E."/>
            <person name="Field M.C."/>
            <person name="Barry J.D."/>
            <person name="Berriman M."/>
            <person name="Hertz-Fowler C."/>
        </authorList>
    </citation>
    <scope>NUCLEOTIDE SEQUENCE [LARGE SCALE GENOMIC DNA]</scope>
    <source>
        <strain evidence="4">IL3000</strain>
    </source>
</reference>
<protein>
    <submittedName>
        <fullName evidence="3">Variant surface glycoprotein</fullName>
    </submittedName>
</protein>
<reference evidence="3 4" key="2">
    <citation type="journal article" date="2012" name="Proc. Natl. Acad. Sci. U.S.A.">
        <title>Antigenic diversity is generated by distinct evolutionary mechanisms in African trypanosome species.</title>
        <authorList>
            <person name="Jackson A.P."/>
            <person name="Berry A."/>
            <person name="Aslett M."/>
            <person name="Allison H.C."/>
            <person name="Burton P."/>
            <person name="Vavrova-Anderson J."/>
            <person name="Brown R."/>
            <person name="Browne H."/>
            <person name="Corton N."/>
            <person name="Hauser H."/>
            <person name="Gamble J."/>
            <person name="Gilderthorp R."/>
            <person name="Marcello L."/>
            <person name="McQuillan J."/>
            <person name="Otto T.D."/>
            <person name="Quail M.A."/>
            <person name="Sanders M.J."/>
            <person name="van Tonder A."/>
            <person name="Ginger M.L."/>
            <person name="Field M.C."/>
            <person name="Barry J.D."/>
            <person name="Hertz-Fowler C."/>
            <person name="Berriman M."/>
        </authorList>
    </citation>
    <scope>NUCLEOTIDE SEQUENCE [LARGE SCALE GENOMIC DNA]</scope>
    <source>
        <strain evidence="3 4">IL3000</strain>
    </source>
</reference>
<dbReference type="AlphaFoldDB" id="F9W4A0"/>
<proteinExistence type="predicted"/>
<keyword evidence="2" id="KW-0732">Signal</keyword>
<feature type="signal peptide" evidence="2">
    <location>
        <begin position="1"/>
        <end position="20"/>
    </location>
</feature>
<keyword evidence="4" id="KW-1185">Reference proteome</keyword>
<dbReference type="VEuPathDB" id="TriTrypDB:TcIL3000_0_29140"/>
<comment type="caution">
    <text evidence="3">The sequence shown here is derived from an EMBL/GenBank/DDBJ whole genome shotgun (WGS) entry which is preliminary data.</text>
</comment>
<dbReference type="EMBL" id="CAEQ01000533">
    <property type="protein sequence ID" value="CCD11988.1"/>
    <property type="molecule type" value="Genomic_DNA"/>
</dbReference>
<name>F9W4A0_TRYCI</name>
<accession>F9W4A0</accession>
<feature type="coiled-coil region" evidence="1">
    <location>
        <begin position="97"/>
        <end position="128"/>
    </location>
</feature>
<dbReference type="Proteomes" id="UP000000702">
    <property type="component" value="Unassembled WGS sequence"/>
</dbReference>
<evidence type="ECO:0000313" key="3">
    <source>
        <dbReference type="EMBL" id="CCD11988.1"/>
    </source>
</evidence>
<evidence type="ECO:0000256" key="1">
    <source>
        <dbReference type="SAM" id="Coils"/>
    </source>
</evidence>
<evidence type="ECO:0000256" key="2">
    <source>
        <dbReference type="SAM" id="SignalP"/>
    </source>
</evidence>
<keyword evidence="1" id="KW-0175">Coiled coil</keyword>
<organism evidence="3 4">
    <name type="scientific">Trypanosoma congolense (strain IL3000)</name>
    <dbReference type="NCBI Taxonomy" id="1068625"/>
    <lineage>
        <taxon>Eukaryota</taxon>
        <taxon>Discoba</taxon>
        <taxon>Euglenozoa</taxon>
        <taxon>Kinetoplastea</taxon>
        <taxon>Metakinetoplastina</taxon>
        <taxon>Trypanosomatida</taxon>
        <taxon>Trypanosomatidae</taxon>
        <taxon>Trypanosoma</taxon>
        <taxon>Nannomonas</taxon>
    </lineage>
</organism>
<gene>
    <name evidence="3" type="ORF">TCIL3000_0_29140</name>
</gene>